<sequence length="67" mass="7315">MAEAAQVSPTTITRLERGEDLYPRTIEAIRAALESAGVEFVPENGGGTLMAYSSRDIFFDLHENTTP</sequence>
<dbReference type="EMBL" id="CATKSH010000013">
    <property type="protein sequence ID" value="CAI9121283.1"/>
    <property type="molecule type" value="Genomic_DNA"/>
</dbReference>
<evidence type="ECO:0000313" key="1">
    <source>
        <dbReference type="EMBL" id="CAI9121283.1"/>
    </source>
</evidence>
<dbReference type="GO" id="GO:0003677">
    <property type="term" value="F:DNA binding"/>
    <property type="evidence" value="ECO:0007669"/>
    <property type="project" value="InterPro"/>
</dbReference>
<dbReference type="Gene3D" id="1.10.260.40">
    <property type="entry name" value="lambda repressor-like DNA-binding domains"/>
    <property type="match status" value="1"/>
</dbReference>
<dbReference type="AlphaFoldDB" id="A0AA35Y3Y0"/>
<accession>A0AA35Y3Y0</accession>
<gene>
    <name evidence="1" type="ORF">LMG32879_002130</name>
</gene>
<dbReference type="Proteomes" id="UP001176960">
    <property type="component" value="Unassembled WGS sequence"/>
</dbReference>
<keyword evidence="2" id="KW-1185">Reference proteome</keyword>
<name>A0AA35Y3Y0_9PROT</name>
<organism evidence="1 2">
    <name type="scientific">Brytella acorum</name>
    <dbReference type="NCBI Taxonomy" id="2959299"/>
    <lineage>
        <taxon>Bacteria</taxon>
        <taxon>Pseudomonadati</taxon>
        <taxon>Pseudomonadota</taxon>
        <taxon>Alphaproteobacteria</taxon>
        <taxon>Acetobacterales</taxon>
        <taxon>Acetobacteraceae</taxon>
        <taxon>Brytella</taxon>
    </lineage>
</organism>
<evidence type="ECO:0000313" key="2">
    <source>
        <dbReference type="Proteomes" id="UP001176960"/>
    </source>
</evidence>
<protein>
    <submittedName>
        <fullName evidence="1">XRE family transcriptional regulator</fullName>
    </submittedName>
</protein>
<reference evidence="1" key="1">
    <citation type="submission" date="2023-03" db="EMBL/GenBank/DDBJ databases">
        <authorList>
            <person name="Cleenwerck I."/>
        </authorList>
    </citation>
    <scope>NUCLEOTIDE SEQUENCE</scope>
    <source>
        <strain evidence="1">LMG 32879</strain>
    </source>
</reference>
<comment type="caution">
    <text evidence="1">The sequence shown here is derived from an EMBL/GenBank/DDBJ whole genome shotgun (WGS) entry which is preliminary data.</text>
</comment>
<dbReference type="InterPro" id="IPR010982">
    <property type="entry name" value="Lambda_DNA-bd_dom_sf"/>
</dbReference>
<proteinExistence type="predicted"/>